<organism evidence="8 9">
    <name type="scientific">Caulochytrium protostelioides</name>
    <dbReference type="NCBI Taxonomy" id="1555241"/>
    <lineage>
        <taxon>Eukaryota</taxon>
        <taxon>Fungi</taxon>
        <taxon>Fungi incertae sedis</taxon>
        <taxon>Chytridiomycota</taxon>
        <taxon>Chytridiomycota incertae sedis</taxon>
        <taxon>Chytridiomycetes</taxon>
        <taxon>Caulochytriales</taxon>
        <taxon>Caulochytriaceae</taxon>
        <taxon>Caulochytrium</taxon>
    </lineage>
</organism>
<feature type="non-terminal residue" evidence="8">
    <location>
        <position position="1"/>
    </location>
</feature>
<feature type="domain" description="Enkurin" evidence="7">
    <location>
        <begin position="9"/>
        <end position="101"/>
    </location>
</feature>
<dbReference type="EMBL" id="ML014214">
    <property type="protein sequence ID" value="RKP00478.1"/>
    <property type="molecule type" value="Genomic_DNA"/>
</dbReference>
<dbReference type="InterPro" id="IPR027012">
    <property type="entry name" value="Enkurin_dom"/>
</dbReference>
<dbReference type="Proteomes" id="UP000274922">
    <property type="component" value="Unassembled WGS sequence"/>
</dbReference>
<protein>
    <recommendedName>
        <fullName evidence="7">Enkurin domain-containing protein</fullName>
    </recommendedName>
</protein>
<sequence length="102" mass="11306">PTIASQARVAATQPRRGGAARDAQEAPEPVGPQYAPLPEEDRVEILDSLRAQRDRLCRDFGKMSLCVDTLGKINRKLALENEIKAVEADIRKFENPNILIVI</sequence>
<keyword evidence="5" id="KW-0966">Cell projection</keyword>
<evidence type="ECO:0000313" key="9">
    <source>
        <dbReference type="Proteomes" id="UP000274922"/>
    </source>
</evidence>
<name>A0A4P9X5S2_9FUNG</name>
<accession>A0A4P9X5S2</accession>
<dbReference type="OrthoDB" id="2123594at2759"/>
<keyword evidence="9" id="KW-1185">Reference proteome</keyword>
<proteinExistence type="predicted"/>
<dbReference type="Pfam" id="PF13864">
    <property type="entry name" value="Enkurin"/>
    <property type="match status" value="1"/>
</dbReference>
<evidence type="ECO:0000259" key="7">
    <source>
        <dbReference type="PROSITE" id="PS51665"/>
    </source>
</evidence>
<keyword evidence="3" id="KW-0963">Cytoplasm</keyword>
<feature type="region of interest" description="Disordered" evidence="6">
    <location>
        <begin position="1"/>
        <end position="37"/>
    </location>
</feature>
<evidence type="ECO:0000256" key="5">
    <source>
        <dbReference type="ARBA" id="ARBA00023273"/>
    </source>
</evidence>
<dbReference type="STRING" id="1555241.A0A4P9X5S2"/>
<evidence type="ECO:0000256" key="3">
    <source>
        <dbReference type="ARBA" id="ARBA00022490"/>
    </source>
</evidence>
<dbReference type="PANTHER" id="PTHR21490">
    <property type="entry name" value="ENKURIN-RELATED"/>
    <property type="match status" value="1"/>
</dbReference>
<evidence type="ECO:0000256" key="2">
    <source>
        <dbReference type="ARBA" id="ARBA00004245"/>
    </source>
</evidence>
<dbReference type="PROSITE" id="PS51665">
    <property type="entry name" value="ENKURIN"/>
    <property type="match status" value="1"/>
</dbReference>
<evidence type="ECO:0000256" key="4">
    <source>
        <dbReference type="ARBA" id="ARBA00023212"/>
    </source>
</evidence>
<evidence type="ECO:0000313" key="8">
    <source>
        <dbReference type="EMBL" id="RKP00478.1"/>
    </source>
</evidence>
<keyword evidence="4" id="KW-0206">Cytoskeleton</keyword>
<dbReference type="PANTHER" id="PTHR21490:SF2">
    <property type="entry name" value="ENKURIN DOMAIN-CONTAINING PROTEIN 1"/>
    <property type="match status" value="1"/>
</dbReference>
<comment type="subcellular location">
    <subcellularLocation>
        <location evidence="1">Cell projection</location>
        <location evidence="1">Cilium</location>
    </subcellularLocation>
    <subcellularLocation>
        <location evidence="2">Cytoplasm</location>
        <location evidence="2">Cytoskeleton</location>
    </subcellularLocation>
</comment>
<gene>
    <name evidence="8" type="ORF">CXG81DRAFT_26833</name>
</gene>
<dbReference type="AlphaFoldDB" id="A0A4P9X5S2"/>
<dbReference type="GO" id="GO:0005881">
    <property type="term" value="C:cytoplasmic microtubule"/>
    <property type="evidence" value="ECO:0007669"/>
    <property type="project" value="TreeGrafter"/>
</dbReference>
<evidence type="ECO:0000256" key="1">
    <source>
        <dbReference type="ARBA" id="ARBA00004138"/>
    </source>
</evidence>
<evidence type="ECO:0000256" key="6">
    <source>
        <dbReference type="SAM" id="MobiDB-lite"/>
    </source>
</evidence>
<dbReference type="InterPro" id="IPR052102">
    <property type="entry name" value="Enkurin_domain-protein"/>
</dbReference>
<reference evidence="9" key="1">
    <citation type="journal article" date="2018" name="Nat. Microbiol.">
        <title>Leveraging single-cell genomics to expand the fungal tree of life.</title>
        <authorList>
            <person name="Ahrendt S.R."/>
            <person name="Quandt C.A."/>
            <person name="Ciobanu D."/>
            <person name="Clum A."/>
            <person name="Salamov A."/>
            <person name="Andreopoulos B."/>
            <person name="Cheng J.F."/>
            <person name="Woyke T."/>
            <person name="Pelin A."/>
            <person name="Henrissat B."/>
            <person name="Reynolds N.K."/>
            <person name="Benny G.L."/>
            <person name="Smith M.E."/>
            <person name="James T.Y."/>
            <person name="Grigoriev I.V."/>
        </authorList>
    </citation>
    <scope>NUCLEOTIDE SEQUENCE [LARGE SCALE GENOMIC DNA]</scope>
    <source>
        <strain evidence="9">ATCC 52028</strain>
    </source>
</reference>
<dbReference type="GO" id="GO:0005929">
    <property type="term" value="C:cilium"/>
    <property type="evidence" value="ECO:0007669"/>
    <property type="project" value="UniProtKB-SubCell"/>
</dbReference>